<dbReference type="AlphaFoldDB" id="A0A2R5GLP1"/>
<feature type="transmembrane region" description="Helical" evidence="1">
    <location>
        <begin position="167"/>
        <end position="189"/>
    </location>
</feature>
<keyword evidence="1" id="KW-1133">Transmembrane helix</keyword>
<reference evidence="2 3" key="1">
    <citation type="submission" date="2017-12" db="EMBL/GenBank/DDBJ databases">
        <title>Sequencing, de novo assembly and annotation of complete genome of a new Thraustochytrid species, strain FCC1311.</title>
        <authorList>
            <person name="Sedici K."/>
            <person name="Godart F."/>
            <person name="Aiese Cigliano R."/>
            <person name="Sanseverino W."/>
            <person name="Barakat M."/>
            <person name="Ortet P."/>
            <person name="Marechal E."/>
            <person name="Cagnac O."/>
            <person name="Amato A."/>
        </authorList>
    </citation>
    <scope>NUCLEOTIDE SEQUENCE [LARGE SCALE GENOMIC DNA]</scope>
</reference>
<proteinExistence type="predicted"/>
<feature type="transmembrane region" description="Helical" evidence="1">
    <location>
        <begin position="125"/>
        <end position="147"/>
    </location>
</feature>
<evidence type="ECO:0000313" key="2">
    <source>
        <dbReference type="EMBL" id="GBG30658.1"/>
    </source>
</evidence>
<accession>A0A2R5GLP1</accession>
<dbReference type="InParanoid" id="A0A2R5GLP1"/>
<comment type="caution">
    <text evidence="2">The sequence shown here is derived from an EMBL/GenBank/DDBJ whole genome shotgun (WGS) entry which is preliminary data.</text>
</comment>
<keyword evidence="3" id="KW-1185">Reference proteome</keyword>
<dbReference type="EMBL" id="BEYU01000081">
    <property type="protein sequence ID" value="GBG30658.1"/>
    <property type="molecule type" value="Genomic_DNA"/>
</dbReference>
<keyword evidence="1" id="KW-0812">Transmembrane</keyword>
<feature type="transmembrane region" description="Helical" evidence="1">
    <location>
        <begin position="81"/>
        <end position="105"/>
    </location>
</feature>
<evidence type="ECO:0000256" key="1">
    <source>
        <dbReference type="SAM" id="Phobius"/>
    </source>
</evidence>
<protein>
    <submittedName>
        <fullName evidence="2">Uncharacterized protein</fullName>
    </submittedName>
</protein>
<keyword evidence="1" id="KW-0472">Membrane</keyword>
<evidence type="ECO:0000313" key="3">
    <source>
        <dbReference type="Proteomes" id="UP000241890"/>
    </source>
</evidence>
<feature type="transmembrane region" description="Helical" evidence="1">
    <location>
        <begin position="34"/>
        <end position="54"/>
    </location>
</feature>
<gene>
    <name evidence="2" type="ORF">FCC1311_068782</name>
</gene>
<name>A0A2R5GLP1_9STRA</name>
<dbReference type="Proteomes" id="UP000241890">
    <property type="component" value="Unassembled WGS sequence"/>
</dbReference>
<sequence>MLDNGDRESFTCFGLYNLQPDTVDELRAMSRVLAFMRLAEAAIAFVAMALYASVLDMARDMQDALVDGSTAYFLINESISTLWFCVVLCLLVSIFSTFTVVHFYFAANAGAPLGNFRIGVIKFNWVFDFIFVFCLIAAFAASLASVIQSESFSILVGRTDTKVVSSVNAALSLVFVLFIITLAALPMTYTMWKDQRLLYTAGGGPVSSAHL</sequence>
<organism evidence="2 3">
    <name type="scientific">Hondaea fermentalgiana</name>
    <dbReference type="NCBI Taxonomy" id="2315210"/>
    <lineage>
        <taxon>Eukaryota</taxon>
        <taxon>Sar</taxon>
        <taxon>Stramenopiles</taxon>
        <taxon>Bigyra</taxon>
        <taxon>Labyrinthulomycetes</taxon>
        <taxon>Thraustochytrida</taxon>
        <taxon>Thraustochytriidae</taxon>
        <taxon>Hondaea</taxon>
    </lineage>
</organism>